<accession>A0A2G8JE04</accession>
<protein>
    <submittedName>
        <fullName evidence="2">Uncharacterized protein</fullName>
    </submittedName>
</protein>
<reference evidence="2 3" key="1">
    <citation type="journal article" date="2017" name="PLoS Biol.">
        <title>The sea cucumber genome provides insights into morphological evolution and visceral regeneration.</title>
        <authorList>
            <person name="Zhang X."/>
            <person name="Sun L."/>
            <person name="Yuan J."/>
            <person name="Sun Y."/>
            <person name="Gao Y."/>
            <person name="Zhang L."/>
            <person name="Li S."/>
            <person name="Dai H."/>
            <person name="Hamel J.F."/>
            <person name="Liu C."/>
            <person name="Yu Y."/>
            <person name="Liu S."/>
            <person name="Lin W."/>
            <person name="Guo K."/>
            <person name="Jin S."/>
            <person name="Xu P."/>
            <person name="Storey K.B."/>
            <person name="Huan P."/>
            <person name="Zhang T."/>
            <person name="Zhou Y."/>
            <person name="Zhang J."/>
            <person name="Lin C."/>
            <person name="Li X."/>
            <person name="Xing L."/>
            <person name="Huo D."/>
            <person name="Sun M."/>
            <person name="Wang L."/>
            <person name="Mercier A."/>
            <person name="Li F."/>
            <person name="Yang H."/>
            <person name="Xiang J."/>
        </authorList>
    </citation>
    <scope>NUCLEOTIDE SEQUENCE [LARGE SCALE GENOMIC DNA]</scope>
    <source>
        <strain evidence="2">Shaxun</strain>
        <tissue evidence="2">Muscle</tissue>
    </source>
</reference>
<evidence type="ECO:0000313" key="3">
    <source>
        <dbReference type="Proteomes" id="UP000230750"/>
    </source>
</evidence>
<keyword evidence="3" id="KW-1185">Reference proteome</keyword>
<feature type="non-terminal residue" evidence="2">
    <location>
        <position position="103"/>
    </location>
</feature>
<proteinExistence type="predicted"/>
<sequence length="103" mass="12130">MTKRQNPFDNNFCQLKTHVGEKEVNMGVDFRQRMKTVYERTMAMLFEGQRHMINPANSFLLYKRHRPSPIKPNNSPVQAGPTRLAQSQYTLDPRISVLLYQEF</sequence>
<dbReference type="Proteomes" id="UP000230750">
    <property type="component" value="Unassembled WGS sequence"/>
</dbReference>
<comment type="caution">
    <text evidence="2">The sequence shown here is derived from an EMBL/GenBank/DDBJ whole genome shotgun (WGS) entry which is preliminary data.</text>
</comment>
<feature type="region of interest" description="Disordered" evidence="1">
    <location>
        <begin position="65"/>
        <end position="85"/>
    </location>
</feature>
<dbReference type="AlphaFoldDB" id="A0A2G8JE04"/>
<dbReference type="Pfam" id="PF05458">
    <property type="entry name" value="Siva"/>
    <property type="match status" value="1"/>
</dbReference>
<organism evidence="2 3">
    <name type="scientific">Stichopus japonicus</name>
    <name type="common">Sea cucumber</name>
    <dbReference type="NCBI Taxonomy" id="307972"/>
    <lineage>
        <taxon>Eukaryota</taxon>
        <taxon>Metazoa</taxon>
        <taxon>Echinodermata</taxon>
        <taxon>Eleutherozoa</taxon>
        <taxon>Echinozoa</taxon>
        <taxon>Holothuroidea</taxon>
        <taxon>Aspidochirotacea</taxon>
        <taxon>Aspidochirotida</taxon>
        <taxon>Stichopodidae</taxon>
        <taxon>Apostichopus</taxon>
    </lineage>
</organism>
<evidence type="ECO:0000256" key="1">
    <source>
        <dbReference type="SAM" id="MobiDB-lite"/>
    </source>
</evidence>
<dbReference type="InterPro" id="IPR022773">
    <property type="entry name" value="Siva"/>
</dbReference>
<dbReference type="EMBL" id="MRZV01002330">
    <property type="protein sequence ID" value="PIK33978.1"/>
    <property type="molecule type" value="Genomic_DNA"/>
</dbReference>
<name>A0A2G8JE04_STIJA</name>
<dbReference type="OrthoDB" id="60860at2759"/>
<evidence type="ECO:0000313" key="2">
    <source>
        <dbReference type="EMBL" id="PIK33978.1"/>
    </source>
</evidence>
<gene>
    <name evidence="2" type="ORF">BSL78_29205</name>
</gene>